<comment type="similarity">
    <text evidence="2">Belongs to the ABC-4 integral membrane protein family. LolC/E subfamily.</text>
</comment>
<name>A0A2W5PR63_9BACT</name>
<dbReference type="PANTHER" id="PTHR30489">
    <property type="entry name" value="LIPOPROTEIN-RELEASING SYSTEM TRANSMEMBRANE PROTEIN LOLE"/>
    <property type="match status" value="1"/>
</dbReference>
<dbReference type="Pfam" id="PF12704">
    <property type="entry name" value="MacB_PCD"/>
    <property type="match status" value="1"/>
</dbReference>
<organism evidence="10 11">
    <name type="scientific">Micavibrio aeruginosavorus</name>
    <dbReference type="NCBI Taxonomy" id="349221"/>
    <lineage>
        <taxon>Bacteria</taxon>
        <taxon>Pseudomonadati</taxon>
        <taxon>Bdellovibrionota</taxon>
        <taxon>Bdellovibrionia</taxon>
        <taxon>Bdellovibrionales</taxon>
        <taxon>Pseudobdellovibrionaceae</taxon>
        <taxon>Micavibrio</taxon>
    </lineage>
</organism>
<feature type="transmembrane region" description="Helical" evidence="7">
    <location>
        <begin position="327"/>
        <end position="354"/>
    </location>
</feature>
<reference evidence="10 11" key="1">
    <citation type="submission" date="2017-08" db="EMBL/GenBank/DDBJ databases">
        <title>Infants hospitalized years apart are colonized by the same room-sourced microbial strains.</title>
        <authorList>
            <person name="Brooks B."/>
            <person name="Olm M.R."/>
            <person name="Firek B.A."/>
            <person name="Baker R."/>
            <person name="Thomas B.C."/>
            <person name="Morowitz M.J."/>
            <person name="Banfield J.F."/>
        </authorList>
    </citation>
    <scope>NUCLEOTIDE SEQUENCE [LARGE SCALE GENOMIC DNA]</scope>
    <source>
        <strain evidence="10">S2_005_002_R2_29</strain>
    </source>
</reference>
<dbReference type="PANTHER" id="PTHR30489:SF0">
    <property type="entry name" value="LIPOPROTEIN-RELEASING SYSTEM TRANSMEMBRANE PROTEIN LOLE"/>
    <property type="match status" value="1"/>
</dbReference>
<keyword evidence="3" id="KW-1003">Cell membrane</keyword>
<dbReference type="InterPro" id="IPR003838">
    <property type="entry name" value="ABC3_permease_C"/>
</dbReference>
<dbReference type="Proteomes" id="UP000249417">
    <property type="component" value="Unassembled WGS sequence"/>
</dbReference>
<feature type="domain" description="ABC3 transporter permease C-terminal" evidence="8">
    <location>
        <begin position="284"/>
        <end position="403"/>
    </location>
</feature>
<dbReference type="AlphaFoldDB" id="A0A2W5PR63"/>
<evidence type="ECO:0000256" key="4">
    <source>
        <dbReference type="ARBA" id="ARBA00022692"/>
    </source>
</evidence>
<evidence type="ECO:0000256" key="1">
    <source>
        <dbReference type="ARBA" id="ARBA00004651"/>
    </source>
</evidence>
<evidence type="ECO:0000313" key="11">
    <source>
        <dbReference type="Proteomes" id="UP000249417"/>
    </source>
</evidence>
<feature type="transmembrane region" description="Helical" evidence="7">
    <location>
        <begin position="20"/>
        <end position="40"/>
    </location>
</feature>
<evidence type="ECO:0000256" key="3">
    <source>
        <dbReference type="ARBA" id="ARBA00022475"/>
    </source>
</evidence>
<evidence type="ECO:0000256" key="6">
    <source>
        <dbReference type="ARBA" id="ARBA00023136"/>
    </source>
</evidence>
<proteinExistence type="inferred from homology"/>
<feature type="domain" description="MacB-like periplasmic core" evidence="9">
    <location>
        <begin position="19"/>
        <end position="254"/>
    </location>
</feature>
<evidence type="ECO:0000313" key="10">
    <source>
        <dbReference type="EMBL" id="PZQ44983.1"/>
    </source>
</evidence>
<evidence type="ECO:0000256" key="2">
    <source>
        <dbReference type="ARBA" id="ARBA00005236"/>
    </source>
</evidence>
<accession>A0A2W5PR63</accession>
<comment type="caution">
    <text evidence="10">The sequence shown here is derived from an EMBL/GenBank/DDBJ whole genome shotgun (WGS) entry which is preliminary data.</text>
</comment>
<protein>
    <submittedName>
        <fullName evidence="10">ABC transporter permease</fullName>
    </submittedName>
</protein>
<keyword evidence="6 7" id="KW-0472">Membrane</keyword>
<dbReference type="GO" id="GO:0044874">
    <property type="term" value="P:lipoprotein localization to outer membrane"/>
    <property type="evidence" value="ECO:0007669"/>
    <property type="project" value="TreeGrafter"/>
</dbReference>
<keyword evidence="4 7" id="KW-0812">Transmembrane</keyword>
<comment type="subcellular location">
    <subcellularLocation>
        <location evidence="1">Cell membrane</location>
        <topology evidence="1">Multi-pass membrane protein</topology>
    </subcellularLocation>
</comment>
<feature type="transmembrane region" description="Helical" evidence="7">
    <location>
        <begin position="279"/>
        <end position="306"/>
    </location>
</feature>
<evidence type="ECO:0000259" key="8">
    <source>
        <dbReference type="Pfam" id="PF02687"/>
    </source>
</evidence>
<dbReference type="Pfam" id="PF02687">
    <property type="entry name" value="FtsX"/>
    <property type="match status" value="1"/>
</dbReference>
<dbReference type="InterPro" id="IPR025857">
    <property type="entry name" value="MacB_PCD"/>
</dbReference>
<keyword evidence="5 7" id="KW-1133">Transmembrane helix</keyword>
<evidence type="ECO:0000259" key="9">
    <source>
        <dbReference type="Pfam" id="PF12704"/>
    </source>
</evidence>
<dbReference type="EMBL" id="QFQB01000069">
    <property type="protein sequence ID" value="PZQ44983.1"/>
    <property type="molecule type" value="Genomic_DNA"/>
</dbReference>
<sequence>MSLYFTIALKHILARKRQSFVSLLGIIIGVAFFLAIASLMQGSQNDFIKRLIDNSPHITVHDEYRNAKEQPVQKLYKDRIVELRSLQPLPETRGIRGYKQVVADLKERPGVRASATLTGQSILNYAGKDNAIVLNGMIPADMKDLTTIEENMKVGSIDDLISNRNGIIVGAELCRRLMLEKGDNITLTASTGQVRTFKIVGIFQTGSLNYDDQQAFTDIKRVQAMMNKSNRANTIIIKMDDSGKARELAAEIEARTGYKSVSWQEASEDIMSTLAIRNIIMYTVVGAVLLVAAFGIYNIIFTIIMEKQKDIAILKSMGFRAGDIKKIFVIQGCILGLAGCAFGLPLGCLLMLALQQITFSPPGVSDPIQMPIDWSAPQFIIAALFAFTSSVVASYLPAKKGANVLPVDILRGGQ</sequence>
<evidence type="ECO:0000256" key="7">
    <source>
        <dbReference type="SAM" id="Phobius"/>
    </source>
</evidence>
<gene>
    <name evidence="10" type="ORF">DI551_08890</name>
</gene>
<feature type="transmembrane region" description="Helical" evidence="7">
    <location>
        <begin position="374"/>
        <end position="396"/>
    </location>
</feature>
<dbReference type="GO" id="GO:0098797">
    <property type="term" value="C:plasma membrane protein complex"/>
    <property type="evidence" value="ECO:0007669"/>
    <property type="project" value="TreeGrafter"/>
</dbReference>
<evidence type="ECO:0000256" key="5">
    <source>
        <dbReference type="ARBA" id="ARBA00022989"/>
    </source>
</evidence>
<dbReference type="InterPro" id="IPR051447">
    <property type="entry name" value="Lipoprotein-release_system"/>
</dbReference>